<protein>
    <submittedName>
        <fullName evidence="4">LuxR C-terminal-related transcriptional regulator</fullName>
    </submittedName>
</protein>
<dbReference type="InterPro" id="IPR036388">
    <property type="entry name" value="WH-like_DNA-bd_sf"/>
</dbReference>
<dbReference type="InterPro" id="IPR027417">
    <property type="entry name" value="P-loop_NTPase"/>
</dbReference>
<dbReference type="Pfam" id="PF00196">
    <property type="entry name" value="GerE"/>
    <property type="match status" value="1"/>
</dbReference>
<dbReference type="PROSITE" id="PS00622">
    <property type="entry name" value="HTH_LUXR_1"/>
    <property type="match status" value="1"/>
</dbReference>
<keyword evidence="2" id="KW-0067">ATP-binding</keyword>
<accession>A0ABW2XVE4</accession>
<dbReference type="Pfam" id="PF13191">
    <property type="entry name" value="AAA_16"/>
    <property type="match status" value="1"/>
</dbReference>
<feature type="domain" description="HTH luxR-type" evidence="3">
    <location>
        <begin position="834"/>
        <end position="899"/>
    </location>
</feature>
<proteinExistence type="predicted"/>
<evidence type="ECO:0000256" key="2">
    <source>
        <dbReference type="ARBA" id="ARBA00022840"/>
    </source>
</evidence>
<organism evidence="4 5">
    <name type="scientific">Actinomadura fibrosa</name>
    <dbReference type="NCBI Taxonomy" id="111802"/>
    <lineage>
        <taxon>Bacteria</taxon>
        <taxon>Bacillati</taxon>
        <taxon>Actinomycetota</taxon>
        <taxon>Actinomycetes</taxon>
        <taxon>Streptosporangiales</taxon>
        <taxon>Thermomonosporaceae</taxon>
        <taxon>Actinomadura</taxon>
    </lineage>
</organism>
<evidence type="ECO:0000256" key="1">
    <source>
        <dbReference type="ARBA" id="ARBA00022741"/>
    </source>
</evidence>
<dbReference type="RefSeq" id="WP_378324896.1">
    <property type="nucleotide sequence ID" value="NZ_JBHTGP010000018.1"/>
</dbReference>
<dbReference type="CDD" id="cd06170">
    <property type="entry name" value="LuxR_C_like"/>
    <property type="match status" value="1"/>
</dbReference>
<reference evidence="5" key="1">
    <citation type="journal article" date="2019" name="Int. J. Syst. Evol. Microbiol.">
        <title>The Global Catalogue of Microorganisms (GCM) 10K type strain sequencing project: providing services to taxonomists for standard genome sequencing and annotation.</title>
        <authorList>
            <consortium name="The Broad Institute Genomics Platform"/>
            <consortium name="The Broad Institute Genome Sequencing Center for Infectious Disease"/>
            <person name="Wu L."/>
            <person name="Ma J."/>
        </authorList>
    </citation>
    <scope>NUCLEOTIDE SEQUENCE [LARGE SCALE GENOMIC DNA]</scope>
    <source>
        <strain evidence="5">JCM 9371</strain>
    </source>
</reference>
<gene>
    <name evidence="4" type="ORF">ACFQZM_35120</name>
</gene>
<dbReference type="InterPro" id="IPR000792">
    <property type="entry name" value="Tscrpt_reg_LuxR_C"/>
</dbReference>
<dbReference type="SUPFAM" id="SSF52540">
    <property type="entry name" value="P-loop containing nucleoside triphosphate hydrolases"/>
    <property type="match status" value="1"/>
</dbReference>
<dbReference type="SUPFAM" id="SSF46894">
    <property type="entry name" value="C-terminal effector domain of the bipartite response regulators"/>
    <property type="match status" value="1"/>
</dbReference>
<dbReference type="PROSITE" id="PS50043">
    <property type="entry name" value="HTH_LUXR_2"/>
    <property type="match status" value="1"/>
</dbReference>
<dbReference type="Proteomes" id="UP001597063">
    <property type="component" value="Unassembled WGS sequence"/>
</dbReference>
<name>A0ABW2XVE4_9ACTN</name>
<comment type="caution">
    <text evidence="4">The sequence shown here is derived from an EMBL/GenBank/DDBJ whole genome shotgun (WGS) entry which is preliminary data.</text>
</comment>
<dbReference type="PANTHER" id="PTHR16305">
    <property type="entry name" value="TESTICULAR SOLUBLE ADENYLYL CYCLASE"/>
    <property type="match status" value="1"/>
</dbReference>
<dbReference type="Gene3D" id="1.10.10.10">
    <property type="entry name" value="Winged helix-like DNA-binding domain superfamily/Winged helix DNA-binding domain"/>
    <property type="match status" value="1"/>
</dbReference>
<dbReference type="InterPro" id="IPR016032">
    <property type="entry name" value="Sig_transdc_resp-reg_C-effctor"/>
</dbReference>
<dbReference type="SMART" id="SM00421">
    <property type="entry name" value="HTH_LUXR"/>
    <property type="match status" value="1"/>
</dbReference>
<evidence type="ECO:0000313" key="5">
    <source>
        <dbReference type="Proteomes" id="UP001597063"/>
    </source>
</evidence>
<evidence type="ECO:0000259" key="3">
    <source>
        <dbReference type="PROSITE" id="PS50043"/>
    </source>
</evidence>
<evidence type="ECO:0000313" key="4">
    <source>
        <dbReference type="EMBL" id="MFD0689765.1"/>
    </source>
</evidence>
<sequence length="901" mass="96788">MRTLWGRDREIPVLRRHVARLPGTGGVLVVRGGAGVGKSSMLAVAAEEAAKRRVDVVRLVGIEAEWHMPFAAVHTLAGLLGADEPPVAGDSADHYRFRLSLALLGALTSRSERRPLLILVDDAHWLDTQSWEVLAFVGRRLGGDPVALILALRDSAETEARLARSADGSSPAELRLGPLADKDSEALLDARAPHLDPRLRARILAEAAGNPLALNELAAAAARSGESGLPPGSLPLTARLERSFGRSVAAVPPPTRALLLVAAFDDGDRLDQVLAAATAMTGAPVTVEDAEPAVAAHLVDVTDDFLIRFRHPLVRSALQQEATLSQRQRAHAALAGVVQDPERAVRHRAASVVGTDESVAGDLARLADRLLERGAAGAAAPLWARAARLTGDARRRASLLLRALETALEVADHDQAARILDDIDARDLPAEDRVMLRWLQEITEGGWSGAARLGGHVAAAERLRQAGRDERALYVVHRVAVRAYYSAPGRDVRDAMVRLLDRLDLPPRTPRLVAALGLVAPVERSAEVVERLDGMLGDPGLTGMDLTELTAGAVAVGALGHAARLAADATAANRRQGNLVSLTWALAYQAWCAVQLGNPTLGRVAAAEAHELAVETRQLNYVYPNMLNHGHAEALRGDCGTARDMAERCERDLLSKGAHTMLALVQVVRGVAALAEGRYAEAHEKLDAIFQPSAPAYHPFVRFSVIAHLAEAGMHCGRRDRVAARVRELAPFDEAGAQPLLRVALRCARALAAPQERADGALRSVLDTDLTAWPFERARLQLTYGALLRRRRRPAAARPPLRAAADTFDALGARPWAERAHRELRASGETRRSVAFGIDQLTPQELQVARLVAQGLSNREIGERLFLSPRTIGSHLYRIYPKAGVGSRTELATVIVGSDPD</sequence>
<dbReference type="EMBL" id="JBHTGP010000018">
    <property type="protein sequence ID" value="MFD0689765.1"/>
    <property type="molecule type" value="Genomic_DNA"/>
</dbReference>
<dbReference type="PRINTS" id="PR00038">
    <property type="entry name" value="HTHLUXR"/>
</dbReference>
<keyword evidence="5" id="KW-1185">Reference proteome</keyword>
<keyword evidence="1" id="KW-0547">Nucleotide-binding</keyword>
<dbReference type="InterPro" id="IPR041664">
    <property type="entry name" value="AAA_16"/>
</dbReference>
<dbReference type="PANTHER" id="PTHR16305:SF35">
    <property type="entry name" value="TRANSCRIPTIONAL ACTIVATOR DOMAIN"/>
    <property type="match status" value="1"/>
</dbReference>